<proteinExistence type="predicted"/>
<dbReference type="InterPro" id="IPR008919">
    <property type="entry name" value="Retrov_capsid_N"/>
</dbReference>
<gene>
    <name evidence="2" type="ORF">N339_05696</name>
</gene>
<comment type="caution">
    <text evidence="2">The sequence shown here is derived from an EMBL/GenBank/DDBJ whole genome shotgun (WGS) entry which is preliminary data.</text>
</comment>
<dbReference type="PANTHER" id="PTHR33166">
    <property type="entry name" value="GAG_P30 DOMAIN-CONTAINING PROTEIN"/>
    <property type="match status" value="1"/>
</dbReference>
<evidence type="ECO:0000259" key="1">
    <source>
        <dbReference type="Pfam" id="PF02093"/>
    </source>
</evidence>
<keyword evidence="3" id="KW-1185">Reference proteome</keyword>
<organism evidence="2 3">
    <name type="scientific">Pterocles gutturalis</name>
    <name type="common">yellow-throated sandgrouse</name>
    <dbReference type="NCBI Taxonomy" id="240206"/>
    <lineage>
        <taxon>Eukaryota</taxon>
        <taxon>Metazoa</taxon>
        <taxon>Chordata</taxon>
        <taxon>Craniata</taxon>
        <taxon>Vertebrata</taxon>
        <taxon>Euteleostomi</taxon>
        <taxon>Archelosauria</taxon>
        <taxon>Archosauria</taxon>
        <taxon>Dinosauria</taxon>
        <taxon>Saurischia</taxon>
        <taxon>Theropoda</taxon>
        <taxon>Coelurosauria</taxon>
        <taxon>Aves</taxon>
        <taxon>Neognathae</taxon>
        <taxon>Neoaves</taxon>
        <taxon>Columbimorphae</taxon>
        <taxon>Pterocliformes</taxon>
        <taxon>Pteroclidae</taxon>
        <taxon>Pterocles</taxon>
    </lineage>
</organism>
<dbReference type="AlphaFoldDB" id="A0AAW3DHY4"/>
<dbReference type="Proteomes" id="UP000053149">
    <property type="component" value="Unassembled WGS sequence"/>
</dbReference>
<dbReference type="Pfam" id="PF02093">
    <property type="entry name" value="Gag_p30"/>
    <property type="match status" value="1"/>
</dbReference>
<feature type="non-terminal residue" evidence="2">
    <location>
        <position position="1"/>
    </location>
</feature>
<dbReference type="InterPro" id="IPR050462">
    <property type="entry name" value="Retroviral_Gag-Pol_poly"/>
</dbReference>
<dbReference type="SUPFAM" id="SSF47943">
    <property type="entry name" value="Retrovirus capsid protein, N-terminal core domain"/>
    <property type="match status" value="1"/>
</dbReference>
<sequence length="148" mass="17105">GALRVKVPLSLSDLISLKKDAGEYRENPEKVSKVFEMVIRKQDPDWNEIQVVLDTLLSETEKEMVLAKAKEEAERLHLQGAMEGTVWQNFPSTNPEWDPNEPESRALLTQYQKLIVFGMKHAIPKATNWSKLYEVKQDKEESPSKFYE</sequence>
<dbReference type="Gene3D" id="1.10.375.10">
    <property type="entry name" value="Human Immunodeficiency Virus Type 1 Capsid Protein"/>
    <property type="match status" value="1"/>
</dbReference>
<evidence type="ECO:0000313" key="2">
    <source>
        <dbReference type="EMBL" id="KFU98620.1"/>
    </source>
</evidence>
<dbReference type="GO" id="GO:0019068">
    <property type="term" value="P:virion assembly"/>
    <property type="evidence" value="ECO:0007669"/>
    <property type="project" value="InterPro"/>
</dbReference>
<dbReference type="InterPro" id="IPR003036">
    <property type="entry name" value="Gag_P30"/>
</dbReference>
<evidence type="ECO:0000313" key="3">
    <source>
        <dbReference type="Proteomes" id="UP000053149"/>
    </source>
</evidence>
<name>A0AAW3DHY4_9AVES</name>
<accession>A0AAW3DHY4</accession>
<dbReference type="EMBL" id="JMFR01042426">
    <property type="protein sequence ID" value="KFU98620.1"/>
    <property type="molecule type" value="Genomic_DNA"/>
</dbReference>
<feature type="non-terminal residue" evidence="2">
    <location>
        <position position="148"/>
    </location>
</feature>
<protein>
    <recommendedName>
        <fullName evidence="1">Core shell protein Gag P30 domain-containing protein</fullName>
    </recommendedName>
</protein>
<reference evidence="2 3" key="1">
    <citation type="journal article" date="2014" name="Science">
        <title>Comparative genomics reveals insights into avian genome evolution and adaptation.</title>
        <authorList>
            <consortium name="Avian Genome Consortium"/>
            <person name="Zhang G."/>
            <person name="Li C."/>
            <person name="Li Q."/>
            <person name="Li B."/>
            <person name="Larkin D.M."/>
            <person name="Lee C."/>
            <person name="Storz J.F."/>
            <person name="Antunes A."/>
            <person name="Greenwold M.J."/>
            <person name="Meredith R.W."/>
            <person name="Odeen A."/>
            <person name="Cui J."/>
            <person name="Zhou Q."/>
            <person name="Xu L."/>
            <person name="Pan H."/>
            <person name="Wang Z."/>
            <person name="Jin L."/>
            <person name="Zhang P."/>
            <person name="Hu H."/>
            <person name="Yang W."/>
            <person name="Hu J."/>
            <person name="Xiao J."/>
            <person name="Yang Z."/>
            <person name="Liu Y."/>
            <person name="Xie Q."/>
            <person name="Yu H."/>
            <person name="Lian J."/>
            <person name="Wen P."/>
            <person name="Zhang F."/>
            <person name="Li H."/>
            <person name="Zeng Y."/>
            <person name="Xiong Z."/>
            <person name="Liu S."/>
            <person name="Zhou L."/>
            <person name="Huang Z."/>
            <person name="An N."/>
            <person name="Wang J."/>
            <person name="Zheng Q."/>
            <person name="Xiong Y."/>
            <person name="Wang G."/>
            <person name="Wang B."/>
            <person name="Wang J."/>
            <person name="Fan Y."/>
            <person name="da Fonseca R.R."/>
            <person name="Alfaro-Nunez A."/>
            <person name="Schubert M."/>
            <person name="Orlando L."/>
            <person name="Mourier T."/>
            <person name="Howard J.T."/>
            <person name="Ganapathy G."/>
            <person name="Pfenning A."/>
            <person name="Whitney O."/>
            <person name="Rivas M.V."/>
            <person name="Hara E."/>
            <person name="Smith J."/>
            <person name="Farre M."/>
            <person name="Narayan J."/>
            <person name="Slavov G."/>
            <person name="Romanov M.N."/>
            <person name="Borges R."/>
            <person name="Machado J.P."/>
            <person name="Khan I."/>
            <person name="Springer M.S."/>
            <person name="Gatesy J."/>
            <person name="Hoffmann F.G."/>
            <person name="Opazo J.C."/>
            <person name="Hastad O."/>
            <person name="Sawyer R.H."/>
            <person name="Kim H."/>
            <person name="Kim K.W."/>
            <person name="Kim H.J."/>
            <person name="Cho S."/>
            <person name="Li N."/>
            <person name="Huang Y."/>
            <person name="Bruford M.W."/>
            <person name="Zhan X."/>
            <person name="Dixon A."/>
            <person name="Bertelsen M.F."/>
            <person name="Derryberry E."/>
            <person name="Warren W."/>
            <person name="Wilson R.K."/>
            <person name="Li S."/>
            <person name="Ray D.A."/>
            <person name="Green R.E."/>
            <person name="O'Brien S.J."/>
            <person name="Griffin D."/>
            <person name="Johnson W.E."/>
            <person name="Haussler D."/>
            <person name="Ryder O.A."/>
            <person name="Willerslev E."/>
            <person name="Graves G.R."/>
            <person name="Alstrom P."/>
            <person name="Fjeldsa J."/>
            <person name="Mindell D.P."/>
            <person name="Edwards S.V."/>
            <person name="Braun E.L."/>
            <person name="Rahbek C."/>
            <person name="Burt D.W."/>
            <person name="Houde P."/>
            <person name="Zhang Y."/>
            <person name="Yang H."/>
            <person name="Wang J."/>
            <person name="Jarvis E.D."/>
            <person name="Gilbert M.T."/>
            <person name="Wang J."/>
        </authorList>
    </citation>
    <scope>NUCLEOTIDE SEQUENCE [LARGE SCALE GENOMIC DNA]</scope>
    <source>
        <strain evidence="2">BGI_N339</strain>
    </source>
</reference>
<feature type="domain" description="Core shell protein Gag P30" evidence="1">
    <location>
        <begin position="12"/>
        <end position="148"/>
    </location>
</feature>